<dbReference type="SUPFAM" id="SSF88659">
    <property type="entry name" value="Sigma3 and sigma4 domains of RNA polymerase sigma factors"/>
    <property type="match status" value="1"/>
</dbReference>
<dbReference type="InterPro" id="IPR013249">
    <property type="entry name" value="RNA_pol_sigma70_r4_t2"/>
</dbReference>
<name>A0ABT7EMI6_9GAMM</name>
<dbReference type="EMBL" id="JASJUT010000005">
    <property type="protein sequence ID" value="MDK2596238.1"/>
    <property type="molecule type" value="Genomic_DNA"/>
</dbReference>
<dbReference type="InterPro" id="IPR013324">
    <property type="entry name" value="RNA_pol_sigma_r3/r4-like"/>
</dbReference>
<dbReference type="NCBIfam" id="TIGR02937">
    <property type="entry name" value="sigma70-ECF"/>
    <property type="match status" value="1"/>
</dbReference>
<dbReference type="Pfam" id="PF04542">
    <property type="entry name" value="Sigma70_r2"/>
    <property type="match status" value="1"/>
</dbReference>
<reference evidence="8 9" key="1">
    <citation type="submission" date="2023-05" db="EMBL/GenBank/DDBJ databases">
        <title>Pseudoalteromonas ardens sp. nov., Pseudoalteromonas obscura sp. nov., and Pseudoalteromonas umbrosa sp. nov., isolated from the coral Montipora capitata.</title>
        <authorList>
            <person name="Thomas E.M."/>
            <person name="Smith E.M."/>
            <person name="Papke E."/>
            <person name="Shlafstein M.D."/>
            <person name="Oline D.K."/>
            <person name="Videau P."/>
            <person name="Saw J.H."/>
            <person name="Strangman W.K."/>
            <person name="Ushijima B."/>
        </authorList>
    </citation>
    <scope>NUCLEOTIDE SEQUENCE [LARGE SCALE GENOMIC DNA]</scope>
    <source>
        <strain evidence="8 9">P94</strain>
    </source>
</reference>
<gene>
    <name evidence="8" type="primary">sigZ</name>
    <name evidence="8" type="ORF">QNM18_14340</name>
</gene>
<protein>
    <recommendedName>
        <fullName evidence="5">RNA polymerase sigma factor SigZ</fullName>
    </recommendedName>
</protein>
<comment type="similarity">
    <text evidence="1">Belongs to the sigma-70 factor family. ECF subfamily.</text>
</comment>
<dbReference type="RefSeq" id="WP_284137634.1">
    <property type="nucleotide sequence ID" value="NZ_JASJUT010000005.1"/>
</dbReference>
<feature type="domain" description="RNA polymerase sigma-70 region 2" evidence="6">
    <location>
        <begin position="8"/>
        <end position="72"/>
    </location>
</feature>
<keyword evidence="4" id="KW-0804">Transcription</keyword>
<dbReference type="InterPro" id="IPR007627">
    <property type="entry name" value="RNA_pol_sigma70_r2"/>
</dbReference>
<dbReference type="InterPro" id="IPR013325">
    <property type="entry name" value="RNA_pol_sigma_r2"/>
</dbReference>
<evidence type="ECO:0000256" key="1">
    <source>
        <dbReference type="ARBA" id="ARBA00010641"/>
    </source>
</evidence>
<proteinExistence type="inferred from homology"/>
<evidence type="ECO:0000256" key="5">
    <source>
        <dbReference type="NCBIfam" id="TIGR02959"/>
    </source>
</evidence>
<dbReference type="InterPro" id="IPR036388">
    <property type="entry name" value="WH-like_DNA-bd_sf"/>
</dbReference>
<evidence type="ECO:0000313" key="8">
    <source>
        <dbReference type="EMBL" id="MDK2596238.1"/>
    </source>
</evidence>
<dbReference type="Gene3D" id="1.10.10.10">
    <property type="entry name" value="Winged helix-like DNA-binding domain superfamily/Winged helix DNA-binding domain"/>
    <property type="match status" value="1"/>
</dbReference>
<dbReference type="InterPro" id="IPR039425">
    <property type="entry name" value="RNA_pol_sigma-70-like"/>
</dbReference>
<evidence type="ECO:0000259" key="6">
    <source>
        <dbReference type="Pfam" id="PF04542"/>
    </source>
</evidence>
<accession>A0ABT7EMI6</accession>
<dbReference type="Gene3D" id="1.10.1740.10">
    <property type="match status" value="1"/>
</dbReference>
<keyword evidence="3" id="KW-0731">Sigma factor</keyword>
<dbReference type="InterPro" id="IPR014304">
    <property type="entry name" value="RNA_pol_sigma-Z"/>
</dbReference>
<sequence length="191" mass="21859">MTTEQIWNEYRSSLKAFLHSKVANPADVDDLLQDVLLKTHLAMNSLNKPSSIKAWLFQIAHHTVIDYYRKNGLAKQIESQPLWYESEQRNVKIELAKCIKPFIQALPEKSAHLLDEVELEGKSQKQLAQELEISYSTLKSQVQKARTELHSVFHACCEYELDKNGNLIEYHPKADFDAKNISASKCGKQAC</sequence>
<dbReference type="NCBIfam" id="TIGR02959">
    <property type="entry name" value="SigZ"/>
    <property type="match status" value="1"/>
</dbReference>
<keyword evidence="2" id="KW-0805">Transcription regulation</keyword>
<evidence type="ECO:0000256" key="2">
    <source>
        <dbReference type="ARBA" id="ARBA00023015"/>
    </source>
</evidence>
<dbReference type="InterPro" id="IPR014284">
    <property type="entry name" value="RNA_pol_sigma-70_dom"/>
</dbReference>
<dbReference type="Proteomes" id="UP001231915">
    <property type="component" value="Unassembled WGS sequence"/>
</dbReference>
<organism evidence="8 9">
    <name type="scientific">Pseudoalteromonas obscura</name>
    <dbReference type="NCBI Taxonomy" id="3048491"/>
    <lineage>
        <taxon>Bacteria</taxon>
        <taxon>Pseudomonadati</taxon>
        <taxon>Pseudomonadota</taxon>
        <taxon>Gammaproteobacteria</taxon>
        <taxon>Alteromonadales</taxon>
        <taxon>Pseudoalteromonadaceae</taxon>
        <taxon>Pseudoalteromonas</taxon>
    </lineage>
</organism>
<dbReference type="PANTHER" id="PTHR43133">
    <property type="entry name" value="RNA POLYMERASE ECF-TYPE SIGMA FACTO"/>
    <property type="match status" value="1"/>
</dbReference>
<comment type="caution">
    <text evidence="8">The sequence shown here is derived from an EMBL/GenBank/DDBJ whole genome shotgun (WGS) entry which is preliminary data.</text>
</comment>
<feature type="domain" description="RNA polymerase sigma factor 70 region 4 type 2" evidence="7">
    <location>
        <begin position="103"/>
        <end position="149"/>
    </location>
</feature>
<evidence type="ECO:0000313" key="9">
    <source>
        <dbReference type="Proteomes" id="UP001231915"/>
    </source>
</evidence>
<evidence type="ECO:0000259" key="7">
    <source>
        <dbReference type="Pfam" id="PF08281"/>
    </source>
</evidence>
<evidence type="ECO:0000256" key="3">
    <source>
        <dbReference type="ARBA" id="ARBA00023082"/>
    </source>
</evidence>
<dbReference type="SUPFAM" id="SSF88946">
    <property type="entry name" value="Sigma2 domain of RNA polymerase sigma factors"/>
    <property type="match status" value="1"/>
</dbReference>
<evidence type="ECO:0000256" key="4">
    <source>
        <dbReference type="ARBA" id="ARBA00023163"/>
    </source>
</evidence>
<dbReference type="NCBIfam" id="NF007215">
    <property type="entry name" value="PRK09637.1"/>
    <property type="match status" value="1"/>
</dbReference>
<keyword evidence="9" id="KW-1185">Reference proteome</keyword>
<dbReference type="Pfam" id="PF08281">
    <property type="entry name" value="Sigma70_r4_2"/>
    <property type="match status" value="1"/>
</dbReference>
<dbReference type="PANTHER" id="PTHR43133:SF62">
    <property type="entry name" value="RNA POLYMERASE SIGMA FACTOR SIGZ"/>
    <property type="match status" value="1"/>
</dbReference>